<evidence type="ECO:0000256" key="1">
    <source>
        <dbReference type="SAM" id="MobiDB-lite"/>
    </source>
</evidence>
<proteinExistence type="predicted"/>
<dbReference type="EMBL" id="JANEYG010000718">
    <property type="protein sequence ID" value="KAJ8909270.1"/>
    <property type="molecule type" value="Genomic_DNA"/>
</dbReference>
<accession>A0AAV8V4T9</accession>
<keyword evidence="3" id="KW-1185">Reference proteome</keyword>
<protein>
    <submittedName>
        <fullName evidence="2">Uncharacterized protein</fullName>
    </submittedName>
</protein>
<reference evidence="2 3" key="1">
    <citation type="journal article" date="2023" name="Insect Mol. Biol.">
        <title>Genome sequencing provides insights into the evolution of gene families encoding plant cell wall-degrading enzymes in longhorned beetles.</title>
        <authorList>
            <person name="Shin N.R."/>
            <person name="Okamura Y."/>
            <person name="Kirsch R."/>
            <person name="Pauchet Y."/>
        </authorList>
    </citation>
    <scope>NUCLEOTIDE SEQUENCE [LARGE SCALE GENOMIC DNA]</scope>
    <source>
        <strain evidence="2">EAD_L_NR</strain>
    </source>
</reference>
<dbReference type="Proteomes" id="UP001159042">
    <property type="component" value="Unassembled WGS sequence"/>
</dbReference>
<feature type="region of interest" description="Disordered" evidence="1">
    <location>
        <begin position="1"/>
        <end position="22"/>
    </location>
</feature>
<dbReference type="AlphaFoldDB" id="A0AAV8V4T9"/>
<name>A0AAV8V4T9_9CUCU</name>
<evidence type="ECO:0000313" key="3">
    <source>
        <dbReference type="Proteomes" id="UP001159042"/>
    </source>
</evidence>
<organism evidence="2 3">
    <name type="scientific">Exocentrus adspersus</name>
    <dbReference type="NCBI Taxonomy" id="1586481"/>
    <lineage>
        <taxon>Eukaryota</taxon>
        <taxon>Metazoa</taxon>
        <taxon>Ecdysozoa</taxon>
        <taxon>Arthropoda</taxon>
        <taxon>Hexapoda</taxon>
        <taxon>Insecta</taxon>
        <taxon>Pterygota</taxon>
        <taxon>Neoptera</taxon>
        <taxon>Endopterygota</taxon>
        <taxon>Coleoptera</taxon>
        <taxon>Polyphaga</taxon>
        <taxon>Cucujiformia</taxon>
        <taxon>Chrysomeloidea</taxon>
        <taxon>Cerambycidae</taxon>
        <taxon>Lamiinae</taxon>
        <taxon>Acanthocinini</taxon>
        <taxon>Exocentrus</taxon>
    </lineage>
</organism>
<comment type="caution">
    <text evidence="2">The sequence shown here is derived from an EMBL/GenBank/DDBJ whole genome shotgun (WGS) entry which is preliminary data.</text>
</comment>
<evidence type="ECO:0000313" key="2">
    <source>
        <dbReference type="EMBL" id="KAJ8909270.1"/>
    </source>
</evidence>
<gene>
    <name evidence="2" type="ORF">NQ315_016577</name>
</gene>
<sequence>MMQLQEIGIGSQPETHTDDIVDENDGNIEYEYYDEADAPYPEDEQANIEIPVEANNGQRMNKKKRVRKSTGQVLTDAYSYASASQSDGLIKIRKKAICYEQYEHYLEFLRDGKKDFLAFENWTYNVKKKARQIYVENHRTGGGLPYDKELTDLEAMLIQLLGKLCVSGMAVYELGLINKV</sequence>